<accession>A0A1D3D6C8</accession>
<feature type="region of interest" description="Disordered" evidence="1">
    <location>
        <begin position="112"/>
        <end position="137"/>
    </location>
</feature>
<feature type="region of interest" description="Disordered" evidence="1">
    <location>
        <begin position="226"/>
        <end position="291"/>
    </location>
</feature>
<evidence type="ECO:0000259" key="2">
    <source>
        <dbReference type="Pfam" id="PF25123"/>
    </source>
</evidence>
<name>A0A1D3D6C8_9EIME</name>
<dbReference type="PANTHER" id="PTHR12323">
    <property type="entry name" value="SR-RELATED CTD ASSOCIATED FACTOR 6"/>
    <property type="match status" value="1"/>
</dbReference>
<evidence type="ECO:0000256" key="1">
    <source>
        <dbReference type="SAM" id="MobiDB-lite"/>
    </source>
</evidence>
<dbReference type="VEuPathDB" id="ToxoDB:cyc_06397"/>
<feature type="compositionally biased region" description="Basic and acidic residues" evidence="1">
    <location>
        <begin position="262"/>
        <end position="277"/>
    </location>
</feature>
<dbReference type="VEuPathDB" id="ToxoDB:LOC34622567"/>
<evidence type="ECO:0000313" key="4">
    <source>
        <dbReference type="Proteomes" id="UP000095192"/>
    </source>
</evidence>
<dbReference type="PANTHER" id="PTHR12323:SF0">
    <property type="entry name" value="CALCIUM HOMEOSTASIS ENDOPLASMIC RETICULUM PROTEIN"/>
    <property type="match status" value="1"/>
</dbReference>
<feature type="compositionally biased region" description="Low complexity" evidence="1">
    <location>
        <begin position="245"/>
        <end position="261"/>
    </location>
</feature>
<keyword evidence="4" id="KW-1185">Reference proteome</keyword>
<protein>
    <submittedName>
        <fullName evidence="3">Calcium homeostasis endoplasmic reticulum related protein</fullName>
    </submittedName>
</protein>
<dbReference type="GO" id="GO:0006874">
    <property type="term" value="P:intracellular calcium ion homeostasis"/>
    <property type="evidence" value="ECO:0007669"/>
    <property type="project" value="TreeGrafter"/>
</dbReference>
<dbReference type="EMBL" id="JROU02000545">
    <property type="protein sequence ID" value="OEH79006.1"/>
    <property type="molecule type" value="Genomic_DNA"/>
</dbReference>
<feature type="domain" description="SUPPRESSOR-OF-WHITE-APRICOT-like C-terminal" evidence="2">
    <location>
        <begin position="292"/>
        <end position="358"/>
    </location>
</feature>
<dbReference type="InterPro" id="IPR056922">
    <property type="entry name" value="SWAP1_C"/>
</dbReference>
<dbReference type="Pfam" id="PF25123">
    <property type="entry name" value="SWAP1_C"/>
    <property type="match status" value="1"/>
</dbReference>
<organism evidence="3 4">
    <name type="scientific">Cyclospora cayetanensis</name>
    <dbReference type="NCBI Taxonomy" id="88456"/>
    <lineage>
        <taxon>Eukaryota</taxon>
        <taxon>Sar</taxon>
        <taxon>Alveolata</taxon>
        <taxon>Apicomplexa</taxon>
        <taxon>Conoidasida</taxon>
        <taxon>Coccidia</taxon>
        <taxon>Eucoccidiorida</taxon>
        <taxon>Eimeriorina</taxon>
        <taxon>Eimeriidae</taxon>
        <taxon>Cyclospora</taxon>
    </lineage>
</organism>
<dbReference type="GO" id="GO:0048471">
    <property type="term" value="C:perinuclear region of cytoplasm"/>
    <property type="evidence" value="ECO:0007669"/>
    <property type="project" value="TreeGrafter"/>
</dbReference>
<proteinExistence type="predicted"/>
<comment type="caution">
    <text evidence="3">The sequence shown here is derived from an EMBL/GenBank/DDBJ whole genome shotgun (WGS) entry which is preliminary data.</text>
</comment>
<evidence type="ECO:0000313" key="3">
    <source>
        <dbReference type="EMBL" id="OEH79006.1"/>
    </source>
</evidence>
<gene>
    <name evidence="3" type="ORF">cyc_06397</name>
</gene>
<dbReference type="AlphaFoldDB" id="A0A1D3D6C8"/>
<sequence length="380" mass="41975">MERMVRQRDGSDPRFSFLSGGEGYEYFRAFKVWLPWMAREAFQAASGSSEGEQKVDRVLSLWVERGVLSADERHEVAFFCRISQQQFQQALNAGRTLSCARCVYCASLQRRTGGSSTLDSGGLPTSPEPSRGFDMRPEELGLTPETVSVGIMATMCRSIIKRHSSECIGSPPLVPFGVGVDGGRQQERRGACVAAAAVEPPSDYLSDRLQDFYEDLDHIEENFRRKLEKDGRRSSLSPSPERDGSLSSDSLYSRSRSSSASLERKLEAREKERRLEAPEGPPPKPGGLRSSSNWIAAEMGLADDGTFAGPRGGARLGLGATADPPKPVQPVDLSDPFERFRHQRAGRYHEVMAAHKADRKDMTRQERNCYLCGKVGCVAC</sequence>
<dbReference type="InParanoid" id="A0A1D3D6C8"/>
<feature type="region of interest" description="Disordered" evidence="1">
    <location>
        <begin position="305"/>
        <end position="332"/>
    </location>
</feature>
<reference evidence="3 4" key="1">
    <citation type="journal article" date="2016" name="BMC Genomics">
        <title>Comparative genomics reveals Cyclospora cayetanensis possesses coccidia-like metabolism and invasion components but unique surface antigens.</title>
        <authorList>
            <person name="Liu S."/>
            <person name="Wang L."/>
            <person name="Zheng H."/>
            <person name="Xu Z."/>
            <person name="Roellig D.M."/>
            <person name="Li N."/>
            <person name="Frace M.A."/>
            <person name="Tang K."/>
            <person name="Arrowood M.J."/>
            <person name="Moss D.M."/>
            <person name="Zhang L."/>
            <person name="Feng Y."/>
            <person name="Xiao L."/>
        </authorList>
    </citation>
    <scope>NUCLEOTIDE SEQUENCE [LARGE SCALE GENOMIC DNA]</scope>
    <source>
        <strain evidence="3 4">CHN_HEN01</strain>
    </source>
</reference>
<dbReference type="Proteomes" id="UP000095192">
    <property type="component" value="Unassembled WGS sequence"/>
</dbReference>
<feature type="compositionally biased region" description="Low complexity" evidence="1">
    <location>
        <begin position="112"/>
        <end position="125"/>
    </location>
</feature>